<name>A0AAX6DVG8_IRIPA</name>
<feature type="compositionally biased region" description="Low complexity" evidence="1">
    <location>
        <begin position="13"/>
        <end position="37"/>
    </location>
</feature>
<feature type="compositionally biased region" description="Basic residues" evidence="1">
    <location>
        <begin position="63"/>
        <end position="73"/>
    </location>
</feature>
<accession>A0AAX6DVG8</accession>
<sequence length="82" mass="8650">MAPPSHPHLQKFTTTLCTSSSSSSSVVTQEESGSSSTPLIPAEPQPSQTTTQELTHSSGVARHAGKRKLKKAATVREGYKEG</sequence>
<dbReference type="EMBL" id="JANAVB010041816">
    <property type="protein sequence ID" value="KAJ6795701.1"/>
    <property type="molecule type" value="Genomic_DNA"/>
</dbReference>
<protein>
    <submittedName>
        <fullName evidence="2">Uncharacterized protein</fullName>
    </submittedName>
</protein>
<reference evidence="2" key="2">
    <citation type="submission" date="2023-04" db="EMBL/GenBank/DDBJ databases">
        <authorList>
            <person name="Bruccoleri R.E."/>
            <person name="Oakeley E.J."/>
            <person name="Faust A.-M."/>
            <person name="Dessus-Babus S."/>
            <person name="Altorfer M."/>
            <person name="Burckhardt D."/>
            <person name="Oertli M."/>
            <person name="Naumann U."/>
            <person name="Petersen F."/>
            <person name="Wong J."/>
        </authorList>
    </citation>
    <scope>NUCLEOTIDE SEQUENCE</scope>
    <source>
        <strain evidence="2">GSM-AAB239-AS_SAM_17_03QT</strain>
        <tissue evidence="2">Leaf</tissue>
    </source>
</reference>
<reference evidence="2" key="1">
    <citation type="journal article" date="2023" name="GigaByte">
        <title>Genome assembly of the bearded iris, Iris pallida Lam.</title>
        <authorList>
            <person name="Bruccoleri R.E."/>
            <person name="Oakeley E.J."/>
            <person name="Faust A.M.E."/>
            <person name="Altorfer M."/>
            <person name="Dessus-Babus S."/>
            <person name="Burckhardt D."/>
            <person name="Oertli M."/>
            <person name="Naumann U."/>
            <person name="Petersen F."/>
            <person name="Wong J."/>
        </authorList>
    </citation>
    <scope>NUCLEOTIDE SEQUENCE</scope>
    <source>
        <strain evidence="2">GSM-AAB239-AS_SAM_17_03QT</strain>
    </source>
</reference>
<feature type="region of interest" description="Disordered" evidence="1">
    <location>
        <begin position="1"/>
        <end position="82"/>
    </location>
</feature>
<proteinExistence type="predicted"/>
<organism evidence="2 3">
    <name type="scientific">Iris pallida</name>
    <name type="common">Sweet iris</name>
    <dbReference type="NCBI Taxonomy" id="29817"/>
    <lineage>
        <taxon>Eukaryota</taxon>
        <taxon>Viridiplantae</taxon>
        <taxon>Streptophyta</taxon>
        <taxon>Embryophyta</taxon>
        <taxon>Tracheophyta</taxon>
        <taxon>Spermatophyta</taxon>
        <taxon>Magnoliopsida</taxon>
        <taxon>Liliopsida</taxon>
        <taxon>Asparagales</taxon>
        <taxon>Iridaceae</taxon>
        <taxon>Iridoideae</taxon>
        <taxon>Irideae</taxon>
        <taxon>Iris</taxon>
    </lineage>
</organism>
<dbReference type="AlphaFoldDB" id="A0AAX6DVG8"/>
<feature type="compositionally biased region" description="Polar residues" evidence="1">
    <location>
        <begin position="45"/>
        <end position="58"/>
    </location>
</feature>
<gene>
    <name evidence="2" type="ORF">M6B38_226040</name>
</gene>
<dbReference type="Proteomes" id="UP001140949">
    <property type="component" value="Unassembled WGS sequence"/>
</dbReference>
<evidence type="ECO:0000313" key="3">
    <source>
        <dbReference type="Proteomes" id="UP001140949"/>
    </source>
</evidence>
<keyword evidence="3" id="KW-1185">Reference proteome</keyword>
<comment type="caution">
    <text evidence="2">The sequence shown here is derived from an EMBL/GenBank/DDBJ whole genome shotgun (WGS) entry which is preliminary data.</text>
</comment>
<evidence type="ECO:0000256" key="1">
    <source>
        <dbReference type="SAM" id="MobiDB-lite"/>
    </source>
</evidence>
<evidence type="ECO:0000313" key="2">
    <source>
        <dbReference type="EMBL" id="KAJ6795701.1"/>
    </source>
</evidence>